<evidence type="ECO:0000256" key="1">
    <source>
        <dbReference type="SAM" id="MobiDB-lite"/>
    </source>
</evidence>
<sequence length="56" mass="6846">MTTLSSKSRVDEIYRRQRTWKRARNASDEHEERTKVRDEMQSPKYFDANFSSYRSI</sequence>
<feature type="compositionally biased region" description="Basic and acidic residues" evidence="1">
    <location>
        <begin position="25"/>
        <end position="40"/>
    </location>
</feature>
<feature type="region of interest" description="Disordered" evidence="1">
    <location>
        <begin position="21"/>
        <end position="40"/>
    </location>
</feature>
<dbReference type="Proteomes" id="UP001327219">
    <property type="component" value="Chromosome"/>
</dbReference>
<accession>A0ABZ0UM10</accession>
<reference evidence="2 3" key="1">
    <citation type="submission" date="2022-11" db="EMBL/GenBank/DDBJ databases">
        <title>Host association and intracellularity evolved multiple times independently in the Rickettsiales.</title>
        <authorList>
            <person name="Castelli M."/>
            <person name="Nardi T."/>
            <person name="Gammuto L."/>
            <person name="Bellinzona G."/>
            <person name="Sabaneyeva E."/>
            <person name="Potekhin A."/>
            <person name="Serra V."/>
            <person name="Petroni G."/>
            <person name="Sassera D."/>
        </authorList>
    </citation>
    <scope>NUCLEOTIDE SEQUENCE [LARGE SCALE GENOMIC DNA]</scope>
    <source>
        <strain evidence="2 3">NDG2</strain>
    </source>
</reference>
<dbReference type="RefSeq" id="WP_323733309.1">
    <property type="nucleotide sequence ID" value="NZ_CP110820.1"/>
</dbReference>
<evidence type="ECO:0000313" key="2">
    <source>
        <dbReference type="EMBL" id="WPX96542.1"/>
    </source>
</evidence>
<proteinExistence type="predicted"/>
<evidence type="ECO:0000313" key="3">
    <source>
        <dbReference type="Proteomes" id="UP001327219"/>
    </source>
</evidence>
<protein>
    <submittedName>
        <fullName evidence="2">Uncharacterized protein</fullName>
    </submittedName>
</protein>
<organism evidence="2 3">
    <name type="scientific">Candidatus Bandiella euplotis</name>
    <dbReference type="NCBI Taxonomy" id="1664265"/>
    <lineage>
        <taxon>Bacteria</taxon>
        <taxon>Pseudomonadati</taxon>
        <taxon>Pseudomonadota</taxon>
        <taxon>Alphaproteobacteria</taxon>
        <taxon>Rickettsiales</taxon>
        <taxon>Candidatus Midichloriaceae</taxon>
        <taxon>Candidatus Bandiella</taxon>
    </lineage>
</organism>
<name>A0ABZ0UM10_9RICK</name>
<keyword evidence="3" id="KW-1185">Reference proteome</keyword>
<gene>
    <name evidence="2" type="ORF">Bandiella_00658</name>
</gene>
<dbReference type="EMBL" id="CP110820">
    <property type="protein sequence ID" value="WPX96542.1"/>
    <property type="molecule type" value="Genomic_DNA"/>
</dbReference>